<feature type="compositionally biased region" description="Polar residues" evidence="1">
    <location>
        <begin position="1"/>
        <end position="10"/>
    </location>
</feature>
<evidence type="ECO:0000313" key="3">
    <source>
        <dbReference type="Proteomes" id="UP001432027"/>
    </source>
</evidence>
<dbReference type="AlphaFoldDB" id="A0AAV5TE43"/>
<feature type="non-terminal residue" evidence="2">
    <location>
        <position position="110"/>
    </location>
</feature>
<feature type="region of interest" description="Disordered" evidence="1">
    <location>
        <begin position="71"/>
        <end position="110"/>
    </location>
</feature>
<gene>
    <name evidence="2" type="ORF">PENTCL1PPCAC_15740</name>
</gene>
<name>A0AAV5TE43_9BILA</name>
<feature type="non-terminal residue" evidence="2">
    <location>
        <position position="1"/>
    </location>
</feature>
<dbReference type="Proteomes" id="UP001432027">
    <property type="component" value="Unassembled WGS sequence"/>
</dbReference>
<reference evidence="2" key="1">
    <citation type="submission" date="2023-10" db="EMBL/GenBank/DDBJ databases">
        <title>Genome assembly of Pristionchus species.</title>
        <authorList>
            <person name="Yoshida K."/>
            <person name="Sommer R.J."/>
        </authorList>
    </citation>
    <scope>NUCLEOTIDE SEQUENCE</scope>
    <source>
        <strain evidence="2">RS0144</strain>
    </source>
</reference>
<keyword evidence="3" id="KW-1185">Reference proteome</keyword>
<sequence length="110" mass="12000">PTLSFCASRNTAERPLSDPAAAAAARGAPRTTDGHSKRNDSPTPRRQRWIFIPAKALEKELLIKELEKELRGTPAATRHSSQSSSSSKEHLLIIPPEPFESKRGSASRSV</sequence>
<proteinExistence type="predicted"/>
<feature type="region of interest" description="Disordered" evidence="1">
    <location>
        <begin position="1"/>
        <end position="49"/>
    </location>
</feature>
<protein>
    <submittedName>
        <fullName evidence="2">Uncharacterized protein</fullName>
    </submittedName>
</protein>
<evidence type="ECO:0000256" key="1">
    <source>
        <dbReference type="SAM" id="MobiDB-lite"/>
    </source>
</evidence>
<feature type="compositionally biased region" description="Low complexity" evidence="1">
    <location>
        <begin position="18"/>
        <end position="31"/>
    </location>
</feature>
<organism evidence="2 3">
    <name type="scientific">Pristionchus entomophagus</name>
    <dbReference type="NCBI Taxonomy" id="358040"/>
    <lineage>
        <taxon>Eukaryota</taxon>
        <taxon>Metazoa</taxon>
        <taxon>Ecdysozoa</taxon>
        <taxon>Nematoda</taxon>
        <taxon>Chromadorea</taxon>
        <taxon>Rhabditida</taxon>
        <taxon>Rhabditina</taxon>
        <taxon>Diplogasteromorpha</taxon>
        <taxon>Diplogasteroidea</taxon>
        <taxon>Neodiplogasteridae</taxon>
        <taxon>Pristionchus</taxon>
    </lineage>
</organism>
<comment type="caution">
    <text evidence="2">The sequence shown here is derived from an EMBL/GenBank/DDBJ whole genome shotgun (WGS) entry which is preliminary data.</text>
</comment>
<accession>A0AAV5TE43</accession>
<evidence type="ECO:0000313" key="2">
    <source>
        <dbReference type="EMBL" id="GMS93565.1"/>
    </source>
</evidence>
<dbReference type="EMBL" id="BTSX01000004">
    <property type="protein sequence ID" value="GMS93565.1"/>
    <property type="molecule type" value="Genomic_DNA"/>
</dbReference>